<dbReference type="InterPro" id="IPR005484">
    <property type="entry name" value="Ribosomal_uL18_bac/plant/anim"/>
</dbReference>
<accession>A0AAQ3KRV9</accession>
<evidence type="ECO:0000256" key="3">
    <source>
        <dbReference type="ARBA" id="ARBA00023274"/>
    </source>
</evidence>
<dbReference type="GO" id="GO:0005840">
    <property type="term" value="C:ribosome"/>
    <property type="evidence" value="ECO:0007669"/>
    <property type="project" value="UniProtKB-KW"/>
</dbReference>
<keyword evidence="3" id="KW-0687">Ribonucleoprotein</keyword>
<keyword evidence="6" id="KW-1185">Reference proteome</keyword>
<feature type="region of interest" description="Disordered" evidence="4">
    <location>
        <begin position="52"/>
        <end position="77"/>
    </location>
</feature>
<dbReference type="Gene3D" id="3.30.420.100">
    <property type="match status" value="1"/>
</dbReference>
<name>A0AAQ3KRV9_9LILI</name>
<evidence type="ECO:0000256" key="2">
    <source>
        <dbReference type="ARBA" id="ARBA00022980"/>
    </source>
</evidence>
<dbReference type="PANTHER" id="PTHR12899">
    <property type="entry name" value="39S RIBOSOMAL PROTEIN L18, MITOCHONDRIAL"/>
    <property type="match status" value="1"/>
</dbReference>
<evidence type="ECO:0008006" key="7">
    <source>
        <dbReference type="Google" id="ProtNLM"/>
    </source>
</evidence>
<dbReference type="PANTHER" id="PTHR12899:SF8">
    <property type="entry name" value="RIBOSOMAL L18P_L5E FAMILY PROTEIN"/>
    <property type="match status" value="1"/>
</dbReference>
<keyword evidence="2" id="KW-0689">Ribosomal protein</keyword>
<dbReference type="GO" id="GO:0006412">
    <property type="term" value="P:translation"/>
    <property type="evidence" value="ECO:0007669"/>
    <property type="project" value="InterPro"/>
</dbReference>
<sequence>MGFASSEGVLARMSSSISQSPIIARGKAAAAEAGTIAQFRLNLSLVSLSRRADVKSPKKQSPNPPSSPVDTRSNSSEDGRLGDMLQLFWTCHKSNPLPLRPHPPYHFVLHNTRVTTPTGIQTICIPTMNCLRLPQLGRSPAADAPYRGLAPCRPGFVRAPVATAAPRRVTDSEKRVILTGMGLVSVFGNYVDAYYESVGLGVGSQAHSKGLLCIKARNGTRKESAKIRNRKMQRKYNGSATKPRLSVFCSNKQLYAMLIDDQNEKILFYASTLQKSIRGDPPFTSIEAAQRVGDDLIKACKDLNISEISSYDRNGFARGERMSAFEIPISQYGFLFR</sequence>
<evidence type="ECO:0000313" key="6">
    <source>
        <dbReference type="Proteomes" id="UP001327560"/>
    </source>
</evidence>
<evidence type="ECO:0000256" key="1">
    <source>
        <dbReference type="ARBA" id="ARBA00007116"/>
    </source>
</evidence>
<dbReference type="SUPFAM" id="SSF53137">
    <property type="entry name" value="Translational machinery components"/>
    <property type="match status" value="1"/>
</dbReference>
<comment type="similarity">
    <text evidence="1">Belongs to the universal ribosomal protein uL18 family.</text>
</comment>
<dbReference type="InterPro" id="IPR057268">
    <property type="entry name" value="Ribosomal_L18"/>
</dbReference>
<dbReference type="Proteomes" id="UP001327560">
    <property type="component" value="Chromosome 7"/>
</dbReference>
<organism evidence="5 6">
    <name type="scientific">Canna indica</name>
    <name type="common">Indian-shot</name>
    <dbReference type="NCBI Taxonomy" id="4628"/>
    <lineage>
        <taxon>Eukaryota</taxon>
        <taxon>Viridiplantae</taxon>
        <taxon>Streptophyta</taxon>
        <taxon>Embryophyta</taxon>
        <taxon>Tracheophyta</taxon>
        <taxon>Spermatophyta</taxon>
        <taxon>Magnoliopsida</taxon>
        <taxon>Liliopsida</taxon>
        <taxon>Zingiberales</taxon>
        <taxon>Cannaceae</taxon>
        <taxon>Canna</taxon>
    </lineage>
</organism>
<evidence type="ECO:0000256" key="4">
    <source>
        <dbReference type="SAM" id="MobiDB-lite"/>
    </source>
</evidence>
<dbReference type="EMBL" id="CP136896">
    <property type="protein sequence ID" value="WOL13689.1"/>
    <property type="molecule type" value="Genomic_DNA"/>
</dbReference>
<dbReference type="GO" id="GO:0003735">
    <property type="term" value="F:structural constituent of ribosome"/>
    <property type="evidence" value="ECO:0007669"/>
    <property type="project" value="InterPro"/>
</dbReference>
<proteinExistence type="inferred from homology"/>
<dbReference type="GO" id="GO:0008097">
    <property type="term" value="F:5S rRNA binding"/>
    <property type="evidence" value="ECO:0007669"/>
    <property type="project" value="TreeGrafter"/>
</dbReference>
<dbReference type="Pfam" id="PF00861">
    <property type="entry name" value="Ribosomal_L18p"/>
    <property type="match status" value="1"/>
</dbReference>
<dbReference type="GO" id="GO:1990904">
    <property type="term" value="C:ribonucleoprotein complex"/>
    <property type="evidence" value="ECO:0007669"/>
    <property type="project" value="UniProtKB-KW"/>
</dbReference>
<dbReference type="FunFam" id="3.30.420.100:FF:000007">
    <property type="entry name" value="Ribosomal L18p/L5e family protein"/>
    <property type="match status" value="1"/>
</dbReference>
<protein>
    <recommendedName>
        <fullName evidence="7">Ribosomal protein L18</fullName>
    </recommendedName>
</protein>
<reference evidence="5 6" key="1">
    <citation type="submission" date="2023-10" db="EMBL/GenBank/DDBJ databases">
        <title>Chromosome-scale genome assembly provides insights into flower coloration mechanisms of Canna indica.</title>
        <authorList>
            <person name="Li C."/>
        </authorList>
    </citation>
    <scope>NUCLEOTIDE SEQUENCE [LARGE SCALE GENOMIC DNA]</scope>
    <source>
        <tissue evidence="5">Flower</tissue>
    </source>
</reference>
<dbReference type="AlphaFoldDB" id="A0AAQ3KRV9"/>
<gene>
    <name evidence="5" type="ORF">Cni_G22462</name>
</gene>
<dbReference type="CDD" id="cd00432">
    <property type="entry name" value="Ribosomal_L18_L5e"/>
    <property type="match status" value="1"/>
</dbReference>
<evidence type="ECO:0000313" key="5">
    <source>
        <dbReference type="EMBL" id="WOL13689.1"/>
    </source>
</evidence>